<evidence type="ECO:0000256" key="4">
    <source>
        <dbReference type="SAM" id="Phobius"/>
    </source>
</evidence>
<dbReference type="Proteomes" id="UP001623330">
    <property type="component" value="Unassembled WGS sequence"/>
</dbReference>
<feature type="transmembrane region" description="Helical" evidence="4">
    <location>
        <begin position="6"/>
        <end position="23"/>
    </location>
</feature>
<name>A0ABR4NN73_9SACH</name>
<comment type="caution">
    <text evidence="5">The sequence shown here is derived from an EMBL/GenBank/DDBJ whole genome shotgun (WGS) entry which is preliminary data.</text>
</comment>
<dbReference type="InterPro" id="IPR051236">
    <property type="entry name" value="HAT_RTT109-like"/>
</dbReference>
<sequence length="408" mass="46555">MMTFGVQLVLMMGYLILLGAILLESNIYDKLLSSLQIRRGGSGISIRNLDPSKDLGISGEKLYEFFEKNVGSGVKSTSSRNISSLYDSFYDYIFHTEPEEQCSAGNSAVARLTRDVAPLPLHSHNDYWRDVPLLKGLAYGAMSTEADVWLSPHKDTSYNENADDLEDYVLVVGHDEDYIDPIARTMDKLYSEPLFKLLESVNCHKSDKSHRKNGVFFTDNHLPLYVYIDFKSDDNVLTYKLLMERYFKRLIERGYLTYYDLQTKKLVEGPLTVIMTGNYPTDTHILDNGNGDGYYNDHKRYMFIDSHLLELSEASSDIAVTATASLSQLLAIANSSNMKVILRGHLNEDELKTIKSYIDKAHKMNLKTRIWGIPSWPRNMMHTLWRQQINDLHSDLLNVDDLKGASQM</sequence>
<dbReference type="PANTHER" id="PTHR31571">
    <property type="entry name" value="ALTERED INHERITANCE OF MITOCHONDRIA PROTEIN 6"/>
    <property type="match status" value="1"/>
</dbReference>
<dbReference type="SUPFAM" id="SSF51695">
    <property type="entry name" value="PLC-like phosphodiesterases"/>
    <property type="match status" value="1"/>
</dbReference>
<evidence type="ECO:0000313" key="6">
    <source>
        <dbReference type="Proteomes" id="UP001623330"/>
    </source>
</evidence>
<evidence type="ECO:0000256" key="1">
    <source>
        <dbReference type="ARBA" id="ARBA00008858"/>
    </source>
</evidence>
<evidence type="ECO:0000256" key="2">
    <source>
        <dbReference type="ARBA" id="ARBA00014286"/>
    </source>
</evidence>
<dbReference type="InterPro" id="IPR017946">
    <property type="entry name" value="PLC-like_Pdiesterase_TIM-brl"/>
</dbReference>
<proteinExistence type="inferred from homology"/>
<protein>
    <recommendedName>
        <fullName evidence="2">Altered inheritance of mitochondria protein 6</fullName>
    </recommendedName>
</protein>
<organism evidence="5 6">
    <name type="scientific">Nakaseomyces bracarensis</name>
    <dbReference type="NCBI Taxonomy" id="273131"/>
    <lineage>
        <taxon>Eukaryota</taxon>
        <taxon>Fungi</taxon>
        <taxon>Dikarya</taxon>
        <taxon>Ascomycota</taxon>
        <taxon>Saccharomycotina</taxon>
        <taxon>Saccharomycetes</taxon>
        <taxon>Saccharomycetales</taxon>
        <taxon>Saccharomycetaceae</taxon>
        <taxon>Nakaseomyces</taxon>
    </lineage>
</organism>
<keyword evidence="3" id="KW-0732">Signal</keyword>
<gene>
    <name evidence="5" type="ORF">RNJ44_02352</name>
</gene>
<dbReference type="PANTHER" id="PTHR31571:SF1">
    <property type="entry name" value="ALTERED INHERITANCE OF MITOCHONDRIA PROTEIN 6"/>
    <property type="match status" value="1"/>
</dbReference>
<keyword evidence="4" id="KW-1133">Transmembrane helix</keyword>
<keyword evidence="4" id="KW-0472">Membrane</keyword>
<keyword evidence="4" id="KW-0812">Transmembrane</keyword>
<reference evidence="5 6" key="1">
    <citation type="submission" date="2024-05" db="EMBL/GenBank/DDBJ databases">
        <title>Long read based assembly of the Candida bracarensis genome reveals expanded adhesin content.</title>
        <authorList>
            <person name="Marcet-Houben M."/>
            <person name="Ksiezopolska E."/>
            <person name="Gabaldon T."/>
        </authorList>
    </citation>
    <scope>NUCLEOTIDE SEQUENCE [LARGE SCALE GENOMIC DNA]</scope>
    <source>
        <strain evidence="5 6">CBM6</strain>
    </source>
</reference>
<evidence type="ECO:0000313" key="5">
    <source>
        <dbReference type="EMBL" id="KAL3229265.1"/>
    </source>
</evidence>
<keyword evidence="6" id="KW-1185">Reference proteome</keyword>
<comment type="similarity">
    <text evidence="1">Belongs to the AIM6 family.</text>
</comment>
<evidence type="ECO:0000256" key="3">
    <source>
        <dbReference type="ARBA" id="ARBA00022729"/>
    </source>
</evidence>
<dbReference type="EMBL" id="JBEVYD010000012">
    <property type="protein sequence ID" value="KAL3229265.1"/>
    <property type="molecule type" value="Genomic_DNA"/>
</dbReference>
<accession>A0ABR4NN73</accession>